<dbReference type="Pfam" id="PF12146">
    <property type="entry name" value="Hydrolase_4"/>
    <property type="match status" value="1"/>
</dbReference>
<keyword evidence="4" id="KW-1185">Reference proteome</keyword>
<feature type="active site" description="Nucleophile" evidence="1">
    <location>
        <position position="82"/>
    </location>
</feature>
<dbReference type="Gene3D" id="3.40.50.1820">
    <property type="entry name" value="alpha/beta hydrolase"/>
    <property type="match status" value="1"/>
</dbReference>
<dbReference type="Proteomes" id="UP000257076">
    <property type="component" value="Unassembled WGS sequence"/>
</dbReference>
<feature type="domain" description="Serine aminopeptidase S33" evidence="2">
    <location>
        <begin position="8"/>
        <end position="209"/>
    </location>
</feature>
<dbReference type="PIRSF" id="PIRSF017388">
    <property type="entry name" value="Esterase_lipase"/>
    <property type="match status" value="1"/>
</dbReference>
<gene>
    <name evidence="3" type="ORF">DFR63_1265</name>
</gene>
<dbReference type="EMBL" id="QUMW01000011">
    <property type="protein sequence ID" value="REG24173.1"/>
    <property type="molecule type" value="Genomic_DNA"/>
</dbReference>
<dbReference type="PANTHER" id="PTHR42886">
    <property type="entry name" value="RE40534P-RELATED"/>
    <property type="match status" value="1"/>
</dbReference>
<dbReference type="RefSeq" id="WP_245954148.1">
    <property type="nucleotide sequence ID" value="NZ_CBCSHX010000003.1"/>
</dbReference>
<feature type="active site" description="Charge relay system" evidence="1">
    <location>
        <position position="206"/>
    </location>
</feature>
<dbReference type="AlphaFoldDB" id="A0A3E0AWQ5"/>
<reference evidence="3 4" key="1">
    <citation type="submission" date="2018-08" db="EMBL/GenBank/DDBJ databases">
        <title>Genomic Encyclopedia of Type Strains, Phase IV (KMG-IV): sequencing the most valuable type-strain genomes for metagenomic binning, comparative biology and taxonomic classification.</title>
        <authorList>
            <person name="Goeker M."/>
        </authorList>
    </citation>
    <scope>NUCLEOTIDE SEQUENCE [LARGE SCALE GENOMIC DNA]</scope>
    <source>
        <strain evidence="3 4">DSM 17274</strain>
    </source>
</reference>
<proteinExistence type="predicted"/>
<dbReference type="PANTHER" id="PTHR42886:SF29">
    <property type="entry name" value="PUMMELIG, ISOFORM A"/>
    <property type="match status" value="1"/>
</dbReference>
<evidence type="ECO:0000259" key="2">
    <source>
        <dbReference type="Pfam" id="PF12146"/>
    </source>
</evidence>
<name>A0A3E0AWQ5_9STAP</name>
<dbReference type="SUPFAM" id="SSF53474">
    <property type="entry name" value="alpha/beta-Hydrolases"/>
    <property type="match status" value="1"/>
</dbReference>
<dbReference type="InterPro" id="IPR022742">
    <property type="entry name" value="Hydrolase_4"/>
</dbReference>
<dbReference type="InterPro" id="IPR029058">
    <property type="entry name" value="AB_hydrolase_fold"/>
</dbReference>
<evidence type="ECO:0000256" key="1">
    <source>
        <dbReference type="PIRSR" id="PIRSR017388-1"/>
    </source>
</evidence>
<feature type="active site" description="Charge relay system" evidence="1">
    <location>
        <position position="178"/>
    </location>
</feature>
<evidence type="ECO:0000313" key="4">
    <source>
        <dbReference type="Proteomes" id="UP000257076"/>
    </source>
</evidence>
<dbReference type="GO" id="GO:0052689">
    <property type="term" value="F:carboxylic ester hydrolase activity"/>
    <property type="evidence" value="ECO:0007669"/>
    <property type="project" value="InterPro"/>
</dbReference>
<protein>
    <submittedName>
        <fullName evidence="3">Esterase/lipase</fullName>
    </submittedName>
</protein>
<dbReference type="InterPro" id="IPR012354">
    <property type="entry name" value="Esterase_lipase"/>
</dbReference>
<organism evidence="3 4">
    <name type="scientific">Jeotgalicoccus halotolerans</name>
    <dbReference type="NCBI Taxonomy" id="157227"/>
    <lineage>
        <taxon>Bacteria</taxon>
        <taxon>Bacillati</taxon>
        <taxon>Bacillota</taxon>
        <taxon>Bacilli</taxon>
        <taxon>Bacillales</taxon>
        <taxon>Staphylococcaceae</taxon>
        <taxon>Jeotgalicoccus</taxon>
    </lineage>
</organism>
<accession>A0A3E0AWQ5</accession>
<comment type="caution">
    <text evidence="3">The sequence shown here is derived from an EMBL/GenBank/DDBJ whole genome shotgun (WGS) entry which is preliminary data.</text>
</comment>
<evidence type="ECO:0000313" key="3">
    <source>
        <dbReference type="EMBL" id="REG24173.1"/>
    </source>
</evidence>
<sequence length="237" mass="27400">MTISKIGVLFLHGYTGGRFELEPTFRYLKKRYDFEYEFPQYPGHGTTLNLSSVTGDDWYREAEEAYLNLAARADKIFVIGFSMGGVFASFIAQKYQVDKLVLIAPAFDHTKLSRLNRLKLSPVEVRDHIELNLAAKVRPRLKNIPLRAMQEFIKIVEAKIGDLKNIRCETLLIHGKIDLLVPYQTSIEAKEKIPHSKLVLMEHTPHLIMYTEDKLLKLNILTERFLFLDVQLKHLVD</sequence>